<keyword evidence="8" id="KW-1185">Reference proteome</keyword>
<keyword evidence="5" id="KW-0732">Signal</keyword>
<evidence type="ECO:0000256" key="5">
    <source>
        <dbReference type="SAM" id="SignalP"/>
    </source>
</evidence>
<evidence type="ECO:0000313" key="8">
    <source>
        <dbReference type="Proteomes" id="UP001634394"/>
    </source>
</evidence>
<dbReference type="PANTHER" id="PTHR46967">
    <property type="entry name" value="INSULIN-LIKE GROWTH FACTOR BINDING PROTEIN,N-TERMINAL"/>
    <property type="match status" value="1"/>
</dbReference>
<dbReference type="InterPro" id="IPR011641">
    <property type="entry name" value="Tyr-kin_ephrin_A/B_rcpt-like"/>
</dbReference>
<gene>
    <name evidence="7" type="ORF">ACJMK2_018842</name>
</gene>
<reference evidence="7 8" key="1">
    <citation type="submission" date="2024-11" db="EMBL/GenBank/DDBJ databases">
        <title>Chromosome-level genome assembly of the freshwater bivalve Anodonta woodiana.</title>
        <authorList>
            <person name="Chen X."/>
        </authorList>
    </citation>
    <scope>NUCLEOTIDE SEQUENCE [LARGE SCALE GENOMIC DNA]</scope>
    <source>
        <strain evidence="7">MN2024</strain>
        <tissue evidence="7">Gills</tissue>
    </source>
</reference>
<feature type="signal peptide" evidence="5">
    <location>
        <begin position="1"/>
        <end position="20"/>
    </location>
</feature>
<dbReference type="Gene3D" id="3.10.250.10">
    <property type="entry name" value="SRCR-like domain"/>
    <property type="match status" value="2"/>
</dbReference>
<comment type="caution">
    <text evidence="2">Lacks conserved residue(s) required for the propagation of feature annotation.</text>
</comment>
<feature type="chain" id="PRO_5044861912" description="SRCR domain-containing protein" evidence="5">
    <location>
        <begin position="21"/>
        <end position="504"/>
    </location>
</feature>
<dbReference type="SMART" id="SM01411">
    <property type="entry name" value="Ephrin_rec_like"/>
    <property type="match status" value="3"/>
</dbReference>
<dbReference type="PANTHER" id="PTHR46967:SF1">
    <property type="entry name" value="KERATIN-ASSOCIATED PROTEIN 16-1-LIKE"/>
    <property type="match status" value="1"/>
</dbReference>
<organism evidence="7 8">
    <name type="scientific">Sinanodonta woodiana</name>
    <name type="common">Chinese pond mussel</name>
    <name type="synonym">Anodonta woodiana</name>
    <dbReference type="NCBI Taxonomy" id="1069815"/>
    <lineage>
        <taxon>Eukaryota</taxon>
        <taxon>Metazoa</taxon>
        <taxon>Spiralia</taxon>
        <taxon>Lophotrochozoa</taxon>
        <taxon>Mollusca</taxon>
        <taxon>Bivalvia</taxon>
        <taxon>Autobranchia</taxon>
        <taxon>Heteroconchia</taxon>
        <taxon>Palaeoheterodonta</taxon>
        <taxon>Unionida</taxon>
        <taxon>Unionoidea</taxon>
        <taxon>Unionidae</taxon>
        <taxon>Unioninae</taxon>
        <taxon>Sinanodonta</taxon>
    </lineage>
</organism>
<keyword evidence="1 2" id="KW-1015">Disulfide bond</keyword>
<dbReference type="InterPro" id="IPR001190">
    <property type="entry name" value="SRCR"/>
</dbReference>
<keyword evidence="4" id="KW-1133">Transmembrane helix</keyword>
<feature type="domain" description="SRCR" evidence="6">
    <location>
        <begin position="145"/>
        <end position="223"/>
    </location>
</feature>
<feature type="disulfide bond" evidence="2">
    <location>
        <begin position="88"/>
        <end position="98"/>
    </location>
</feature>
<protein>
    <recommendedName>
        <fullName evidence="6">SRCR domain-containing protein</fullName>
    </recommendedName>
</protein>
<evidence type="ECO:0000256" key="3">
    <source>
        <dbReference type="SAM" id="MobiDB-lite"/>
    </source>
</evidence>
<dbReference type="SMART" id="SM00202">
    <property type="entry name" value="SR"/>
    <property type="match status" value="2"/>
</dbReference>
<proteinExistence type="predicted"/>
<dbReference type="EMBL" id="JBJQND010000016">
    <property type="protein sequence ID" value="KAL3847953.1"/>
    <property type="molecule type" value="Genomic_DNA"/>
</dbReference>
<feature type="domain" description="SRCR" evidence="6">
    <location>
        <begin position="23"/>
        <end position="118"/>
    </location>
</feature>
<evidence type="ECO:0000313" key="7">
    <source>
        <dbReference type="EMBL" id="KAL3847953.1"/>
    </source>
</evidence>
<evidence type="ECO:0000256" key="4">
    <source>
        <dbReference type="SAM" id="Phobius"/>
    </source>
</evidence>
<dbReference type="Proteomes" id="UP001634394">
    <property type="component" value="Unassembled WGS sequence"/>
</dbReference>
<evidence type="ECO:0000256" key="2">
    <source>
        <dbReference type="PROSITE-ProRule" id="PRU00196"/>
    </source>
</evidence>
<comment type="caution">
    <text evidence="7">The sequence shown here is derived from an EMBL/GenBank/DDBJ whole genome shotgun (WGS) entry which is preliminary data.</text>
</comment>
<dbReference type="Pfam" id="PF00530">
    <property type="entry name" value="SRCR"/>
    <property type="match status" value="2"/>
</dbReference>
<evidence type="ECO:0000259" key="6">
    <source>
        <dbReference type="PROSITE" id="PS50287"/>
    </source>
</evidence>
<keyword evidence="4" id="KW-0812">Transmembrane</keyword>
<accession>A0ABD3UIL0</accession>
<keyword evidence="4" id="KW-0472">Membrane</keyword>
<feature type="disulfide bond" evidence="2">
    <location>
        <begin position="194"/>
        <end position="204"/>
    </location>
</feature>
<dbReference type="Pfam" id="PF07699">
    <property type="entry name" value="Ephrin_rec_like"/>
    <property type="match status" value="2"/>
</dbReference>
<dbReference type="PRINTS" id="PR00258">
    <property type="entry name" value="SPERACTRCPTR"/>
</dbReference>
<dbReference type="InterPro" id="IPR036772">
    <property type="entry name" value="SRCR-like_dom_sf"/>
</dbReference>
<dbReference type="Gene3D" id="2.10.50.10">
    <property type="entry name" value="Tumor Necrosis Factor Receptor, subunit A, domain 2"/>
    <property type="match status" value="3"/>
</dbReference>
<feature type="region of interest" description="Disordered" evidence="3">
    <location>
        <begin position="439"/>
        <end position="460"/>
    </location>
</feature>
<feature type="transmembrane region" description="Helical" evidence="4">
    <location>
        <begin position="400"/>
        <end position="423"/>
    </location>
</feature>
<evidence type="ECO:0000256" key="1">
    <source>
        <dbReference type="ARBA" id="ARBA00023157"/>
    </source>
</evidence>
<sequence>MQMIFCGLLFTAICRHYITAEDIRLINGQNPLEGELQLLMDGIWNYACYSYWTPANTKVMCRMLTNSTYREYYTNIRTYKTCLYNITCSGKEESIDECMNGVTLRSCFLFDTVAVRCGKRFNITKERLDVNILILAYHLFVSVNVEIGINGTWRRVANTNNWGSKEANVICSMLGYKSKNATGFHTPTLTDVLCAGNETTFERCSFKKTNSCPSTYHVYLYCSCDYSHCLGSNSPYCDTFLGTCQPGCSPGRYVLGSYCYPCSPGTYQPATNQNRCYHCPFGSYQNLTGQIACHACPVGQYLSMIGSQTPCIACPPGTYQDQTGQISCKQCSIGTYQNKAEQAACITCEQGTYQNSSGKTACIPCAGGNTTAGLGSTAQYQCYKAFRLRDDLPQQTNFDILIVGATFLAAVVIFDIISCAIIIRRMEWKVKNANNTQSYNNRQSPTQTVAGCGTTNTHDTLNTRRRHDMQVIQKEHTNPTYHVQEQDYDQLHSYCNTTISSLSV</sequence>
<dbReference type="InterPro" id="IPR009030">
    <property type="entry name" value="Growth_fac_rcpt_cys_sf"/>
</dbReference>
<dbReference type="CDD" id="cd00185">
    <property type="entry name" value="TNFRSF"/>
    <property type="match status" value="1"/>
</dbReference>
<dbReference type="SUPFAM" id="SSF57184">
    <property type="entry name" value="Growth factor receptor domain"/>
    <property type="match status" value="1"/>
</dbReference>
<dbReference type="AlphaFoldDB" id="A0ABD3UIL0"/>
<name>A0ABD3UIL0_SINWO</name>
<dbReference type="SUPFAM" id="SSF56487">
    <property type="entry name" value="SRCR-like"/>
    <property type="match status" value="2"/>
</dbReference>
<dbReference type="PROSITE" id="PS50287">
    <property type="entry name" value="SRCR_2"/>
    <property type="match status" value="2"/>
</dbReference>